<name>A0A0A9EW37_ARUDO</name>
<protein>
    <submittedName>
        <fullName evidence="1">Uncharacterized protein</fullName>
    </submittedName>
</protein>
<accession>A0A0A9EW37</accession>
<evidence type="ECO:0000313" key="1">
    <source>
        <dbReference type="EMBL" id="JAE03174.1"/>
    </source>
</evidence>
<dbReference type="EMBL" id="GBRH01194722">
    <property type="protein sequence ID" value="JAE03174.1"/>
    <property type="molecule type" value="Transcribed_RNA"/>
</dbReference>
<sequence length="34" mass="3828">MSSPSREDVNVHTVVEENGSSLYLHFHGYCGFTQ</sequence>
<proteinExistence type="predicted"/>
<reference evidence="1" key="1">
    <citation type="submission" date="2014-09" db="EMBL/GenBank/DDBJ databases">
        <authorList>
            <person name="Magalhaes I.L.F."/>
            <person name="Oliveira U."/>
            <person name="Santos F.R."/>
            <person name="Vidigal T.H.D.A."/>
            <person name="Brescovit A.D."/>
            <person name="Santos A.J."/>
        </authorList>
    </citation>
    <scope>NUCLEOTIDE SEQUENCE</scope>
    <source>
        <tissue evidence="1">Shoot tissue taken approximately 20 cm above the soil surface</tissue>
    </source>
</reference>
<reference evidence="1" key="2">
    <citation type="journal article" date="2015" name="Data Brief">
        <title>Shoot transcriptome of the giant reed, Arundo donax.</title>
        <authorList>
            <person name="Barrero R.A."/>
            <person name="Guerrero F.D."/>
            <person name="Moolhuijzen P."/>
            <person name="Goolsby J.A."/>
            <person name="Tidwell J."/>
            <person name="Bellgard S.E."/>
            <person name="Bellgard M.I."/>
        </authorList>
    </citation>
    <scope>NUCLEOTIDE SEQUENCE</scope>
    <source>
        <tissue evidence="1">Shoot tissue taken approximately 20 cm above the soil surface</tissue>
    </source>
</reference>
<organism evidence="1">
    <name type="scientific">Arundo donax</name>
    <name type="common">Giant reed</name>
    <name type="synonym">Donax arundinaceus</name>
    <dbReference type="NCBI Taxonomy" id="35708"/>
    <lineage>
        <taxon>Eukaryota</taxon>
        <taxon>Viridiplantae</taxon>
        <taxon>Streptophyta</taxon>
        <taxon>Embryophyta</taxon>
        <taxon>Tracheophyta</taxon>
        <taxon>Spermatophyta</taxon>
        <taxon>Magnoliopsida</taxon>
        <taxon>Liliopsida</taxon>
        <taxon>Poales</taxon>
        <taxon>Poaceae</taxon>
        <taxon>PACMAD clade</taxon>
        <taxon>Arundinoideae</taxon>
        <taxon>Arundineae</taxon>
        <taxon>Arundo</taxon>
    </lineage>
</organism>
<dbReference type="AlphaFoldDB" id="A0A0A9EW37"/>